<feature type="compositionally biased region" description="Low complexity" evidence="2">
    <location>
        <begin position="57"/>
        <end position="66"/>
    </location>
</feature>
<evidence type="ECO:0000256" key="2">
    <source>
        <dbReference type="SAM" id="MobiDB-lite"/>
    </source>
</evidence>
<organism evidence="4 5">
    <name type="scientific">Aristolochia fimbriata</name>
    <name type="common">White veined hardy Dutchman's pipe vine</name>
    <dbReference type="NCBI Taxonomy" id="158543"/>
    <lineage>
        <taxon>Eukaryota</taxon>
        <taxon>Viridiplantae</taxon>
        <taxon>Streptophyta</taxon>
        <taxon>Embryophyta</taxon>
        <taxon>Tracheophyta</taxon>
        <taxon>Spermatophyta</taxon>
        <taxon>Magnoliopsida</taxon>
        <taxon>Magnoliidae</taxon>
        <taxon>Piperales</taxon>
        <taxon>Aristolochiaceae</taxon>
        <taxon>Aristolochia</taxon>
    </lineage>
</organism>
<feature type="region of interest" description="Disordered" evidence="2">
    <location>
        <begin position="53"/>
        <end position="94"/>
    </location>
</feature>
<feature type="compositionally biased region" description="Acidic residues" evidence="2">
    <location>
        <begin position="266"/>
        <end position="278"/>
    </location>
</feature>
<dbReference type="InterPro" id="IPR021410">
    <property type="entry name" value="FAF"/>
</dbReference>
<protein>
    <recommendedName>
        <fullName evidence="3">FAF domain-containing protein</fullName>
    </recommendedName>
</protein>
<dbReference type="InterPro" id="IPR046431">
    <property type="entry name" value="FAF_dom"/>
</dbReference>
<sequence>MATCGSLRPFFENPLPENPTLLESLSTWNQIHPVKPVALSNLTEIFGELHFKEKPESSSPSPSSSSTWSALIDPSPHSSKNDKLVSHHHKGSSLDSLLGTCKSEYMGCPMHKDCFLSRNCESLAPPFTEGLGFESSDKVEDHKNESNTSKEVGKEGASTSPVSFSAKPSKDTNNSMENMGVGGSFKVSKTGGSFPPPPLTCIGKMGKPWIQFRSYRQDGRFVLREIKIPTLEIMRACREDGRLKLHLVQPDEESIEEAEAEGREEGGEEEHAEEETEGDIYCREEDSTSIMGAT</sequence>
<dbReference type="PANTHER" id="PTHR33155">
    <property type="entry name" value="FANTASTIC FOUR-LIKE PROTEIN (DUF3049)"/>
    <property type="match status" value="1"/>
</dbReference>
<evidence type="ECO:0000259" key="3">
    <source>
        <dbReference type="Pfam" id="PF11250"/>
    </source>
</evidence>
<comment type="similarity">
    <text evidence="1">Belongs to the fantastic four family.</text>
</comment>
<feature type="region of interest" description="Disordered" evidence="2">
    <location>
        <begin position="131"/>
        <end position="178"/>
    </location>
</feature>
<proteinExistence type="inferred from homology"/>
<dbReference type="Proteomes" id="UP000825729">
    <property type="component" value="Unassembled WGS sequence"/>
</dbReference>
<evidence type="ECO:0000313" key="5">
    <source>
        <dbReference type="Proteomes" id="UP000825729"/>
    </source>
</evidence>
<dbReference type="Pfam" id="PF11250">
    <property type="entry name" value="FAF"/>
    <property type="match status" value="1"/>
</dbReference>
<dbReference type="EMBL" id="JAINDJ010000002">
    <property type="protein sequence ID" value="KAG9459057.1"/>
    <property type="molecule type" value="Genomic_DNA"/>
</dbReference>
<evidence type="ECO:0000256" key="1">
    <source>
        <dbReference type="ARBA" id="ARBA00008690"/>
    </source>
</evidence>
<reference evidence="4 5" key="1">
    <citation type="submission" date="2021-07" db="EMBL/GenBank/DDBJ databases">
        <title>The Aristolochia fimbriata genome: insights into angiosperm evolution, floral development and chemical biosynthesis.</title>
        <authorList>
            <person name="Jiao Y."/>
        </authorList>
    </citation>
    <scope>NUCLEOTIDE SEQUENCE [LARGE SCALE GENOMIC DNA]</scope>
    <source>
        <strain evidence="4">IBCAS-2021</strain>
        <tissue evidence="4">Leaf</tissue>
    </source>
</reference>
<keyword evidence="5" id="KW-1185">Reference proteome</keyword>
<feature type="region of interest" description="Disordered" evidence="2">
    <location>
        <begin position="249"/>
        <end position="294"/>
    </location>
</feature>
<evidence type="ECO:0000313" key="4">
    <source>
        <dbReference type="EMBL" id="KAG9459057.1"/>
    </source>
</evidence>
<dbReference type="AlphaFoldDB" id="A0AAV7FG78"/>
<feature type="domain" description="FAF" evidence="3">
    <location>
        <begin position="196"/>
        <end position="247"/>
    </location>
</feature>
<gene>
    <name evidence="4" type="ORF">H6P81_003565</name>
</gene>
<feature type="compositionally biased region" description="Acidic residues" evidence="2">
    <location>
        <begin position="250"/>
        <end position="259"/>
    </location>
</feature>
<dbReference type="PANTHER" id="PTHR33155:SF9">
    <property type="entry name" value="FANTASTIC FOUR-LIKE PROTEIN (DUF3049)"/>
    <property type="match status" value="1"/>
</dbReference>
<accession>A0AAV7FG78</accession>
<name>A0AAV7FG78_ARIFI</name>
<feature type="compositionally biased region" description="Basic and acidic residues" evidence="2">
    <location>
        <begin position="135"/>
        <end position="145"/>
    </location>
</feature>
<comment type="caution">
    <text evidence="4">The sequence shown here is derived from an EMBL/GenBank/DDBJ whole genome shotgun (WGS) entry which is preliminary data.</text>
</comment>